<evidence type="ECO:0000313" key="2">
    <source>
        <dbReference type="Proteomes" id="UP000226357"/>
    </source>
</evidence>
<reference evidence="1 2" key="1">
    <citation type="submission" date="2017-09" db="EMBL/GenBank/DDBJ databases">
        <title>Large-scale bioinformatics analysis of Bacillus genomes uncovers conserved roles of natural products in bacterial physiology.</title>
        <authorList>
            <consortium name="Agbiome Team Llc"/>
            <person name="Bleich R.M."/>
            <person name="Grubbs K.J."/>
            <person name="Santa Maria K.C."/>
            <person name="Allen S.E."/>
            <person name="Farag S."/>
            <person name="Shank E.A."/>
            <person name="Bowers A."/>
        </authorList>
    </citation>
    <scope>NUCLEOTIDE SEQUENCE [LARGE SCALE GENOMIC DNA]</scope>
    <source>
        <strain evidence="1 2">AFS067272</strain>
    </source>
</reference>
<sequence>MVIKGGMYEVNPPYFFIALDSKTMCFKKNKTKKQFGFKQIERKQCGNDVQYVCYKKNEEEIHTYYFIEKQILFVNVTRYVALYLEMLGNPAQIYEMDVKIDTFSHENAIQAFQSVLKNRVEVFDQIQHLYSQQMWHDDAVIIANRESLLQLRNAIDRTLLQGEARYHSFTSDGEGYTTYIKCLGRAEEWSELELPYSNQEYYIPSEEEEKPLQCFDFYRFLYDTES</sequence>
<dbReference type="EMBL" id="NVBO01000172">
    <property type="protein sequence ID" value="PFR98830.1"/>
    <property type="molecule type" value="Genomic_DNA"/>
</dbReference>
<dbReference type="AlphaFoldDB" id="A0AA44Q8C0"/>
<proteinExistence type="predicted"/>
<evidence type="ECO:0000313" key="1">
    <source>
        <dbReference type="EMBL" id="PFR98830.1"/>
    </source>
</evidence>
<organism evidence="1 2">
    <name type="scientific">Bacillus cereus</name>
    <dbReference type="NCBI Taxonomy" id="1396"/>
    <lineage>
        <taxon>Bacteria</taxon>
        <taxon>Bacillati</taxon>
        <taxon>Bacillota</taxon>
        <taxon>Bacilli</taxon>
        <taxon>Bacillales</taxon>
        <taxon>Bacillaceae</taxon>
        <taxon>Bacillus</taxon>
        <taxon>Bacillus cereus group</taxon>
    </lineage>
</organism>
<name>A0AA44Q8C0_BACCE</name>
<dbReference type="Proteomes" id="UP000226357">
    <property type="component" value="Unassembled WGS sequence"/>
</dbReference>
<protein>
    <submittedName>
        <fullName evidence="1">Uncharacterized protein</fullName>
    </submittedName>
</protein>
<accession>A0AA44Q8C0</accession>
<gene>
    <name evidence="1" type="ORF">COK38_17980</name>
</gene>
<comment type="caution">
    <text evidence="1">The sequence shown here is derived from an EMBL/GenBank/DDBJ whole genome shotgun (WGS) entry which is preliminary data.</text>
</comment>